<feature type="region of interest" description="Disordered" evidence="1">
    <location>
        <begin position="1"/>
        <end position="57"/>
    </location>
</feature>
<feature type="transmembrane region" description="Helical" evidence="2">
    <location>
        <begin position="505"/>
        <end position="527"/>
    </location>
</feature>
<comment type="caution">
    <text evidence="3">The sequence shown here is derived from an EMBL/GenBank/DDBJ whole genome shotgun (WGS) entry which is preliminary data.</text>
</comment>
<protein>
    <recommendedName>
        <fullName evidence="5">Glycoprotease family protein</fullName>
    </recommendedName>
</protein>
<feature type="compositionally biased region" description="Low complexity" evidence="1">
    <location>
        <begin position="148"/>
        <end position="158"/>
    </location>
</feature>
<keyword evidence="2" id="KW-1133">Transmembrane helix</keyword>
<feature type="compositionally biased region" description="Low complexity" evidence="1">
    <location>
        <begin position="537"/>
        <end position="552"/>
    </location>
</feature>
<gene>
    <name evidence="3" type="ORF">BDV95DRAFT_524210</name>
</gene>
<sequence length="911" mass="98988">MIPSTGTEKTQSESDAQIAARRAMSKRSSRSYSARITRARSRKKEILGKPAKPGITVDTNVARHRGNAPHLVYPQENQPNSGGTVKKHGWFGLGRSSTRNKGLGITKGTPRPESHSDPKTADALTAGSKTWQEISPWDRPIPIGISVPSDSVPDYSPYQSNRQRSESDTTLVTPSIIITPAQAMKSFGAEVQRDNGAVPVRPRNDTLDSAGTAFEEGYDDLPQKDRITSTATMFEEDEIPLRDRSMQYSALSLDTSAAPTPRRSQGWWNVITTPFVMSRTNSTWTQNGPSAGRTPDVPMMPHQYGVNRASPSSPSTYICISTTRASTAPHNDLSQTQRPLPTSDRNLASPLSTMSTSPEVGTATIGTVLMPRRVDEQSKPINVVVGLHDRRRSVTAQLANATPPPVHLAQTSPSVPQLTTVDFSTSRGDASRQSIPVFAPPPTFAYRSYFNQGHGSRSSTPTSFLELKEPKKHRKVADIMSCIPCVHRNSKDKGHAKKKKNRRRCFWCCGCCLVLMVLLAIIIPVVVVTTRKGDGGPANADPASPSNPSSSSKLLTVAGFPPIPTGVSTVAQPEAREENGCVAPATLWSCSLPKEQHESVKPNKPDQPNFKLEITHQEGSKARSLERAANPATAGAFVRSRFLTGRAAPDASPQPPSIEDMTLLGETTDDNHAPFEGEQTPFFISFQDPAGQESSRLAKRADSDDPTNITAVIPPPMLAKDGTAAPANLYPFPAAQPLRLYNQGKDDEHYGFYTYYDRSIFLKDVKSDTGRGGNPADTDGGSFKDAATLRCTFAQTRFLVQIWTRSERTKPLLQKAAAGSDTALKRPGSFPYPVTVTLDRHGGDFATKNLYCYRMETDGSIKNEPSKRGFQFEDRAFGGALVNGTQGRQNVKGPIDGGTGGCQCQWQNWLA</sequence>
<feature type="region of interest" description="Disordered" evidence="1">
    <location>
        <begin position="328"/>
        <end position="359"/>
    </location>
</feature>
<dbReference type="AlphaFoldDB" id="A0A7C8MKE5"/>
<accession>A0A7C8MKE5</accession>
<name>A0A7C8MKE5_9PLEO</name>
<dbReference type="Proteomes" id="UP000481861">
    <property type="component" value="Unassembled WGS sequence"/>
</dbReference>
<evidence type="ECO:0008006" key="5">
    <source>
        <dbReference type="Google" id="ProtNLM"/>
    </source>
</evidence>
<keyword evidence="2" id="KW-0472">Membrane</keyword>
<evidence type="ECO:0000256" key="2">
    <source>
        <dbReference type="SAM" id="Phobius"/>
    </source>
</evidence>
<dbReference type="OrthoDB" id="10259622at2759"/>
<feature type="region of interest" description="Disordered" evidence="1">
    <location>
        <begin position="148"/>
        <end position="170"/>
    </location>
</feature>
<feature type="compositionally biased region" description="Polar residues" evidence="1">
    <location>
        <begin position="1"/>
        <end position="15"/>
    </location>
</feature>
<evidence type="ECO:0000313" key="4">
    <source>
        <dbReference type="Proteomes" id="UP000481861"/>
    </source>
</evidence>
<dbReference type="EMBL" id="JAADJZ010000016">
    <property type="protein sequence ID" value="KAF2869285.1"/>
    <property type="molecule type" value="Genomic_DNA"/>
</dbReference>
<feature type="region of interest" description="Disordered" evidence="1">
    <location>
        <begin position="691"/>
        <end position="717"/>
    </location>
</feature>
<reference evidence="3 4" key="1">
    <citation type="submission" date="2020-01" db="EMBL/GenBank/DDBJ databases">
        <authorList>
            <consortium name="DOE Joint Genome Institute"/>
            <person name="Haridas S."/>
            <person name="Albert R."/>
            <person name="Binder M."/>
            <person name="Bloem J."/>
            <person name="Labutti K."/>
            <person name="Salamov A."/>
            <person name="Andreopoulos B."/>
            <person name="Baker S.E."/>
            <person name="Barry K."/>
            <person name="Bills G."/>
            <person name="Bluhm B.H."/>
            <person name="Cannon C."/>
            <person name="Castanera R."/>
            <person name="Culley D.E."/>
            <person name="Daum C."/>
            <person name="Ezra D."/>
            <person name="Gonzalez J.B."/>
            <person name="Henrissat B."/>
            <person name="Kuo A."/>
            <person name="Liang C."/>
            <person name="Lipzen A."/>
            <person name="Lutzoni F."/>
            <person name="Magnuson J."/>
            <person name="Mondo S."/>
            <person name="Nolan M."/>
            <person name="Ohm R."/>
            <person name="Pangilinan J."/>
            <person name="Park H.-J.H."/>
            <person name="Ramirez L."/>
            <person name="Alfaro M."/>
            <person name="Sun H."/>
            <person name="Tritt A."/>
            <person name="Yoshinaga Y."/>
            <person name="Zwiers L.-H.L."/>
            <person name="Turgeon B.G."/>
            <person name="Goodwin S.B."/>
            <person name="Spatafora J.W."/>
            <person name="Crous P.W."/>
            <person name="Grigoriev I.V."/>
        </authorList>
    </citation>
    <scope>NUCLEOTIDE SEQUENCE [LARGE SCALE GENOMIC DNA]</scope>
    <source>
        <strain evidence="3 4">CBS 611.86</strain>
    </source>
</reference>
<feature type="compositionally biased region" description="Basic and acidic residues" evidence="1">
    <location>
        <begin position="110"/>
        <end position="120"/>
    </location>
</feature>
<keyword evidence="2" id="KW-0812">Transmembrane</keyword>
<organism evidence="3 4">
    <name type="scientific">Massariosphaeria phaeospora</name>
    <dbReference type="NCBI Taxonomy" id="100035"/>
    <lineage>
        <taxon>Eukaryota</taxon>
        <taxon>Fungi</taxon>
        <taxon>Dikarya</taxon>
        <taxon>Ascomycota</taxon>
        <taxon>Pezizomycotina</taxon>
        <taxon>Dothideomycetes</taxon>
        <taxon>Pleosporomycetidae</taxon>
        <taxon>Pleosporales</taxon>
        <taxon>Pleosporales incertae sedis</taxon>
        <taxon>Massariosphaeria</taxon>
    </lineage>
</organism>
<feature type="region of interest" description="Disordered" evidence="1">
    <location>
        <begin position="89"/>
        <end position="122"/>
    </location>
</feature>
<keyword evidence="4" id="KW-1185">Reference proteome</keyword>
<evidence type="ECO:0000313" key="3">
    <source>
        <dbReference type="EMBL" id="KAF2869285.1"/>
    </source>
</evidence>
<proteinExistence type="predicted"/>
<feature type="region of interest" description="Disordered" evidence="1">
    <location>
        <begin position="534"/>
        <end position="555"/>
    </location>
</feature>
<evidence type="ECO:0000256" key="1">
    <source>
        <dbReference type="SAM" id="MobiDB-lite"/>
    </source>
</evidence>